<dbReference type="HOGENOM" id="CLU_000604_1_23_9"/>
<keyword evidence="2" id="KW-0813">Transport</keyword>
<dbReference type="PROSITE" id="PS00211">
    <property type="entry name" value="ABC_TRANSPORTER_1"/>
    <property type="match status" value="1"/>
</dbReference>
<sequence>MKQTLPLLEVSELGKYYAGPGGVKQRRKKLRAVDGVSFDLKQGETLGLVGESGCGKSTLGRLLLRLEKADQGRILYEGADITAWQGRRLRQWRRNVQMIFQDAFASLNPRLSVEEIIRDPLRNYERRGAKAWAARVEELLEMVGLEPGARFRYPHEFSGGQRQRIAIARALALGPRLLVCDECVASLDVSIQAQILQLIQSLKERLGLSLLFISHDLAVINYISDRVGVMYLGKIVEILEAGNLLEAARHPYTQALFSAVPLPDPAQRNAAQLLLRGEPPNPLNRPAGCSFHPRCPQVMERCRQEEPAVREISPKHWVACHGI</sequence>
<dbReference type="eggNOG" id="COG4608">
    <property type="taxonomic scope" value="Bacteria"/>
</dbReference>
<dbReference type="STRING" id="768710.DesyoDRAFT_4147"/>
<dbReference type="CDD" id="cd03257">
    <property type="entry name" value="ABC_NikE_OppD_transporters"/>
    <property type="match status" value="1"/>
</dbReference>
<evidence type="ECO:0000256" key="1">
    <source>
        <dbReference type="ARBA" id="ARBA00005417"/>
    </source>
</evidence>
<dbReference type="Gene3D" id="3.40.50.300">
    <property type="entry name" value="P-loop containing nucleotide triphosphate hydrolases"/>
    <property type="match status" value="1"/>
</dbReference>
<dbReference type="SMART" id="SM00382">
    <property type="entry name" value="AAA"/>
    <property type="match status" value="1"/>
</dbReference>
<feature type="domain" description="ABC transporter" evidence="5">
    <location>
        <begin position="8"/>
        <end position="257"/>
    </location>
</feature>
<dbReference type="PROSITE" id="PS50893">
    <property type="entry name" value="ABC_TRANSPORTER_2"/>
    <property type="match status" value="1"/>
</dbReference>
<dbReference type="InterPro" id="IPR013563">
    <property type="entry name" value="Oligopep_ABC_C"/>
</dbReference>
<keyword evidence="3" id="KW-0547">Nucleotide-binding</keyword>
<dbReference type="Pfam" id="PF00005">
    <property type="entry name" value="ABC_tran"/>
    <property type="match status" value="1"/>
</dbReference>
<proteinExistence type="inferred from homology"/>
<dbReference type="PANTHER" id="PTHR43776">
    <property type="entry name" value="TRANSPORT ATP-BINDING PROTEIN"/>
    <property type="match status" value="1"/>
</dbReference>
<dbReference type="InterPro" id="IPR003593">
    <property type="entry name" value="AAA+_ATPase"/>
</dbReference>
<dbReference type="GO" id="GO:0015833">
    <property type="term" value="P:peptide transport"/>
    <property type="evidence" value="ECO:0007669"/>
    <property type="project" value="InterPro"/>
</dbReference>
<dbReference type="Pfam" id="PF08352">
    <property type="entry name" value="oligo_HPY"/>
    <property type="match status" value="1"/>
</dbReference>
<gene>
    <name evidence="6" type="ORF">DesyoDRAFT_4147</name>
</gene>
<dbReference type="GO" id="GO:0016887">
    <property type="term" value="F:ATP hydrolysis activity"/>
    <property type="evidence" value="ECO:0007669"/>
    <property type="project" value="InterPro"/>
</dbReference>
<evidence type="ECO:0000313" key="6">
    <source>
        <dbReference type="EMBL" id="EHQ91106.1"/>
    </source>
</evidence>
<evidence type="ECO:0000259" key="5">
    <source>
        <dbReference type="PROSITE" id="PS50893"/>
    </source>
</evidence>
<evidence type="ECO:0000256" key="3">
    <source>
        <dbReference type="ARBA" id="ARBA00022741"/>
    </source>
</evidence>
<evidence type="ECO:0000313" key="7">
    <source>
        <dbReference type="Proteomes" id="UP000005104"/>
    </source>
</evidence>
<accession>H5Y696</accession>
<dbReference type="RefSeq" id="WP_007785856.1">
    <property type="nucleotide sequence ID" value="NZ_CM001441.1"/>
</dbReference>
<evidence type="ECO:0000256" key="4">
    <source>
        <dbReference type="ARBA" id="ARBA00022840"/>
    </source>
</evidence>
<dbReference type="Proteomes" id="UP000005104">
    <property type="component" value="Chromosome"/>
</dbReference>
<dbReference type="SUPFAM" id="SSF52540">
    <property type="entry name" value="P-loop containing nucleoside triphosphate hydrolases"/>
    <property type="match status" value="1"/>
</dbReference>
<dbReference type="GO" id="GO:0005524">
    <property type="term" value="F:ATP binding"/>
    <property type="evidence" value="ECO:0007669"/>
    <property type="project" value="UniProtKB-KW"/>
</dbReference>
<dbReference type="InterPro" id="IPR027417">
    <property type="entry name" value="P-loop_NTPase"/>
</dbReference>
<dbReference type="FunFam" id="3.40.50.300:FF:000016">
    <property type="entry name" value="Oligopeptide ABC transporter ATP-binding component"/>
    <property type="match status" value="1"/>
</dbReference>
<dbReference type="NCBIfam" id="TIGR01727">
    <property type="entry name" value="oligo_HPY"/>
    <property type="match status" value="1"/>
</dbReference>
<keyword evidence="7" id="KW-1185">Reference proteome</keyword>
<dbReference type="EMBL" id="CM001441">
    <property type="protein sequence ID" value="EHQ91106.1"/>
    <property type="molecule type" value="Genomic_DNA"/>
</dbReference>
<dbReference type="GO" id="GO:0055085">
    <property type="term" value="P:transmembrane transport"/>
    <property type="evidence" value="ECO:0007669"/>
    <property type="project" value="UniProtKB-ARBA"/>
</dbReference>
<dbReference type="InterPro" id="IPR003439">
    <property type="entry name" value="ABC_transporter-like_ATP-bd"/>
</dbReference>
<dbReference type="InterPro" id="IPR017871">
    <property type="entry name" value="ABC_transporter-like_CS"/>
</dbReference>
<dbReference type="InterPro" id="IPR050319">
    <property type="entry name" value="ABC_transp_ATP-bind"/>
</dbReference>
<protein>
    <submittedName>
        <fullName evidence="6">Oligopeptide/dipeptide ABC transporter, ATP-binding protein</fullName>
    </submittedName>
</protein>
<comment type="similarity">
    <text evidence="1">Belongs to the ABC transporter superfamily.</text>
</comment>
<reference evidence="6 7" key="1">
    <citation type="submission" date="2011-11" db="EMBL/GenBank/DDBJ databases">
        <title>The Noncontiguous Finished genome of Desulfosporosinus youngiae DSM 17734.</title>
        <authorList>
            <consortium name="US DOE Joint Genome Institute (JGI-PGF)"/>
            <person name="Lucas S."/>
            <person name="Han J."/>
            <person name="Lapidus A."/>
            <person name="Cheng J.-F."/>
            <person name="Goodwin L."/>
            <person name="Pitluck S."/>
            <person name="Peters L."/>
            <person name="Ovchinnikova G."/>
            <person name="Lu M."/>
            <person name="Land M.L."/>
            <person name="Hauser L."/>
            <person name="Pester M."/>
            <person name="Spring S."/>
            <person name="Ollivier B."/>
            <person name="Rattei T."/>
            <person name="Klenk H.-P."/>
            <person name="Wagner M."/>
            <person name="Loy A."/>
            <person name="Woyke T.J."/>
        </authorList>
    </citation>
    <scope>NUCLEOTIDE SEQUENCE [LARGE SCALE GENOMIC DNA]</scope>
    <source>
        <strain evidence="6 7">DSM 17734</strain>
    </source>
</reference>
<evidence type="ECO:0000256" key="2">
    <source>
        <dbReference type="ARBA" id="ARBA00022448"/>
    </source>
</evidence>
<dbReference type="AlphaFoldDB" id="H5Y696"/>
<organism evidence="6 7">
    <name type="scientific">Desulfosporosinus youngiae DSM 17734</name>
    <dbReference type="NCBI Taxonomy" id="768710"/>
    <lineage>
        <taxon>Bacteria</taxon>
        <taxon>Bacillati</taxon>
        <taxon>Bacillota</taxon>
        <taxon>Clostridia</taxon>
        <taxon>Eubacteriales</taxon>
        <taxon>Desulfitobacteriaceae</taxon>
        <taxon>Desulfosporosinus</taxon>
    </lineage>
</organism>
<keyword evidence="4 6" id="KW-0067">ATP-binding</keyword>
<dbReference type="OrthoDB" id="9779287at2"/>
<name>H5Y696_9FIRM</name>